<gene>
    <name evidence="1" type="ORF">GCM10009119_06180</name>
</gene>
<keyword evidence="2" id="KW-1185">Reference proteome</keyword>
<protein>
    <submittedName>
        <fullName evidence="1">Uncharacterized protein</fullName>
    </submittedName>
</protein>
<proteinExistence type="predicted"/>
<name>A0ABN1MX15_9BACT</name>
<reference evidence="1 2" key="1">
    <citation type="journal article" date="2019" name="Int. J. Syst. Evol. Microbiol.">
        <title>The Global Catalogue of Microorganisms (GCM) 10K type strain sequencing project: providing services to taxonomists for standard genome sequencing and annotation.</title>
        <authorList>
            <consortium name="The Broad Institute Genomics Platform"/>
            <consortium name="The Broad Institute Genome Sequencing Center for Infectious Disease"/>
            <person name="Wu L."/>
            <person name="Ma J."/>
        </authorList>
    </citation>
    <scope>NUCLEOTIDE SEQUENCE [LARGE SCALE GENOMIC DNA]</scope>
    <source>
        <strain evidence="1 2">JCM 16112</strain>
    </source>
</reference>
<dbReference type="Proteomes" id="UP001500469">
    <property type="component" value="Unassembled WGS sequence"/>
</dbReference>
<comment type="caution">
    <text evidence="1">The sequence shown here is derived from an EMBL/GenBank/DDBJ whole genome shotgun (WGS) entry which is preliminary data.</text>
</comment>
<dbReference type="EMBL" id="BAAAFI010000002">
    <property type="protein sequence ID" value="GAA0877650.1"/>
    <property type="molecule type" value="Genomic_DNA"/>
</dbReference>
<evidence type="ECO:0000313" key="2">
    <source>
        <dbReference type="Proteomes" id="UP001500469"/>
    </source>
</evidence>
<evidence type="ECO:0000313" key="1">
    <source>
        <dbReference type="EMBL" id="GAA0877650.1"/>
    </source>
</evidence>
<accession>A0ABN1MX15</accession>
<sequence>MLWEFDLKLILWLPSDGSKGVVLRMIAVGTRLLTHPGSLHLVLGFRDLG</sequence>
<organism evidence="1 2">
    <name type="scientific">Algoriphagus jejuensis</name>
    <dbReference type="NCBI Taxonomy" id="419934"/>
    <lineage>
        <taxon>Bacteria</taxon>
        <taxon>Pseudomonadati</taxon>
        <taxon>Bacteroidota</taxon>
        <taxon>Cytophagia</taxon>
        <taxon>Cytophagales</taxon>
        <taxon>Cyclobacteriaceae</taxon>
        <taxon>Algoriphagus</taxon>
    </lineage>
</organism>